<sequence>RIQQSYNDFGNSNRTAPKGSEWGKKIGIQFQPSSFGGRSHGRALGLGGTWILSALAVAMGAAVFRFIQG</sequence>
<keyword evidence="2" id="KW-0472">Membrane</keyword>
<dbReference type="Proteomes" id="UP001306950">
    <property type="component" value="Unassembled WGS sequence"/>
</dbReference>
<protein>
    <submittedName>
        <fullName evidence="3">Uncharacterized protein</fullName>
    </submittedName>
</protein>
<feature type="compositionally biased region" description="Polar residues" evidence="1">
    <location>
        <begin position="1"/>
        <end position="15"/>
    </location>
</feature>
<comment type="caution">
    <text evidence="3">The sequence shown here is derived from an EMBL/GenBank/DDBJ whole genome shotgun (WGS) entry which is preliminary data.</text>
</comment>
<accession>A0ABU7VZZ1</accession>
<reference evidence="3 4" key="1">
    <citation type="submission" date="2024-02" db="EMBL/GenBank/DDBJ databases">
        <title>A nitrogen-fixing paenibacillus bacterium.</title>
        <authorList>
            <person name="Zhang W.L."/>
            <person name="Chen S.F."/>
        </authorList>
    </citation>
    <scope>NUCLEOTIDE SEQUENCE [LARGE SCALE GENOMIC DNA]</scope>
    <source>
        <strain evidence="3 4">M1</strain>
    </source>
</reference>
<feature type="transmembrane region" description="Helical" evidence="2">
    <location>
        <begin position="43"/>
        <end position="67"/>
    </location>
</feature>
<name>A0ABU7VZZ1_9BACL</name>
<keyword evidence="2" id="KW-1133">Transmembrane helix</keyword>
<keyword evidence="4" id="KW-1185">Reference proteome</keyword>
<evidence type="ECO:0000313" key="4">
    <source>
        <dbReference type="Proteomes" id="UP001306950"/>
    </source>
</evidence>
<organism evidence="3 4">
    <name type="scientific">Paenibacillus haidiansis</name>
    <dbReference type="NCBI Taxonomy" id="1574488"/>
    <lineage>
        <taxon>Bacteria</taxon>
        <taxon>Bacillati</taxon>
        <taxon>Bacillota</taxon>
        <taxon>Bacilli</taxon>
        <taxon>Bacillales</taxon>
        <taxon>Paenibacillaceae</taxon>
        <taxon>Paenibacillus</taxon>
    </lineage>
</organism>
<evidence type="ECO:0000256" key="2">
    <source>
        <dbReference type="SAM" id="Phobius"/>
    </source>
</evidence>
<keyword evidence="2" id="KW-0812">Transmembrane</keyword>
<proteinExistence type="predicted"/>
<gene>
    <name evidence="3" type="ORF">V3851_26570</name>
</gene>
<dbReference type="RefSeq" id="WP_331849413.1">
    <property type="nucleotide sequence ID" value="NZ_JAZHPZ010000031.1"/>
</dbReference>
<feature type="non-terminal residue" evidence="3">
    <location>
        <position position="1"/>
    </location>
</feature>
<dbReference type="EMBL" id="JAZHPZ010000031">
    <property type="protein sequence ID" value="MEF2969338.1"/>
    <property type="molecule type" value="Genomic_DNA"/>
</dbReference>
<evidence type="ECO:0000256" key="1">
    <source>
        <dbReference type="SAM" id="MobiDB-lite"/>
    </source>
</evidence>
<feature type="region of interest" description="Disordered" evidence="1">
    <location>
        <begin position="1"/>
        <end position="22"/>
    </location>
</feature>
<evidence type="ECO:0000313" key="3">
    <source>
        <dbReference type="EMBL" id="MEF2969338.1"/>
    </source>
</evidence>